<keyword evidence="5 6" id="KW-0472">Membrane</keyword>
<organism evidence="7 8">
    <name type="scientific">Allomyces macrogynus (strain ATCC 38327)</name>
    <name type="common">Allomyces javanicus var. macrogynus</name>
    <dbReference type="NCBI Taxonomy" id="578462"/>
    <lineage>
        <taxon>Eukaryota</taxon>
        <taxon>Fungi</taxon>
        <taxon>Fungi incertae sedis</taxon>
        <taxon>Blastocladiomycota</taxon>
        <taxon>Blastocladiomycetes</taxon>
        <taxon>Blastocladiales</taxon>
        <taxon>Blastocladiaceae</taxon>
        <taxon>Allomyces</taxon>
    </lineage>
</organism>
<dbReference type="InterPro" id="IPR019334">
    <property type="entry name" value="TMEM170A/B/YPR153W-like"/>
</dbReference>
<evidence type="ECO:0000256" key="2">
    <source>
        <dbReference type="ARBA" id="ARBA00006325"/>
    </source>
</evidence>
<feature type="transmembrane region" description="Helical" evidence="6">
    <location>
        <begin position="47"/>
        <end position="69"/>
    </location>
</feature>
<dbReference type="OMA" id="RFTIFWT"/>
<evidence type="ECO:0000313" key="8">
    <source>
        <dbReference type="Proteomes" id="UP000054350"/>
    </source>
</evidence>
<keyword evidence="3 6" id="KW-0812">Transmembrane</keyword>
<evidence type="ECO:0000256" key="1">
    <source>
        <dbReference type="ARBA" id="ARBA00004141"/>
    </source>
</evidence>
<gene>
    <name evidence="7" type="ORF">AMAG_15550</name>
</gene>
<dbReference type="Proteomes" id="UP000054350">
    <property type="component" value="Unassembled WGS sequence"/>
</dbReference>
<comment type="subcellular location">
    <subcellularLocation>
        <location evidence="1">Membrane</location>
        <topology evidence="1">Multi-pass membrane protein</topology>
    </subcellularLocation>
</comment>
<dbReference type="GO" id="GO:0016020">
    <property type="term" value="C:membrane"/>
    <property type="evidence" value="ECO:0007669"/>
    <property type="project" value="UniProtKB-SubCell"/>
</dbReference>
<dbReference type="STRING" id="578462.A0A0L0T9B7"/>
<name>A0A0L0T9B7_ALLM3</name>
<evidence type="ECO:0000256" key="5">
    <source>
        <dbReference type="ARBA" id="ARBA00023136"/>
    </source>
</evidence>
<accession>A0A0L0T9B7</accession>
<evidence type="ECO:0000256" key="4">
    <source>
        <dbReference type="ARBA" id="ARBA00022989"/>
    </source>
</evidence>
<evidence type="ECO:0000313" key="7">
    <source>
        <dbReference type="EMBL" id="KNE71311.1"/>
    </source>
</evidence>
<evidence type="ECO:0000256" key="6">
    <source>
        <dbReference type="SAM" id="Phobius"/>
    </source>
</evidence>
<sequence>MSDLLETPIFSVPDGYQVPKWPSLYNPFRPSEGYYMYHRDDILRFTLLWSLVLFTGVYGAAGLWGYLVFARRTKLAILIPVLFLATAGIMAALSGIVFGYVLGVVYNAGAFRMSTWTPFL</sequence>
<reference evidence="8" key="2">
    <citation type="submission" date="2009-11" db="EMBL/GenBank/DDBJ databases">
        <title>The Genome Sequence of Allomyces macrogynus strain ATCC 38327.</title>
        <authorList>
            <consortium name="The Broad Institute Genome Sequencing Platform"/>
            <person name="Russ C."/>
            <person name="Cuomo C."/>
            <person name="Shea T."/>
            <person name="Young S.K."/>
            <person name="Zeng Q."/>
            <person name="Koehrsen M."/>
            <person name="Haas B."/>
            <person name="Borodovsky M."/>
            <person name="Guigo R."/>
            <person name="Alvarado L."/>
            <person name="Berlin A."/>
            <person name="Borenstein D."/>
            <person name="Chen Z."/>
            <person name="Engels R."/>
            <person name="Freedman E."/>
            <person name="Gellesch M."/>
            <person name="Goldberg J."/>
            <person name="Griggs A."/>
            <person name="Gujja S."/>
            <person name="Heiman D."/>
            <person name="Hepburn T."/>
            <person name="Howarth C."/>
            <person name="Jen D."/>
            <person name="Larson L."/>
            <person name="Lewis B."/>
            <person name="Mehta T."/>
            <person name="Park D."/>
            <person name="Pearson M."/>
            <person name="Roberts A."/>
            <person name="Saif S."/>
            <person name="Shenoy N."/>
            <person name="Sisk P."/>
            <person name="Stolte C."/>
            <person name="Sykes S."/>
            <person name="Walk T."/>
            <person name="White J."/>
            <person name="Yandava C."/>
            <person name="Burger G."/>
            <person name="Gray M.W."/>
            <person name="Holland P.W.H."/>
            <person name="King N."/>
            <person name="Lang F.B.F."/>
            <person name="Roger A.J."/>
            <person name="Ruiz-Trillo I."/>
            <person name="Lander E."/>
            <person name="Nusbaum C."/>
        </authorList>
    </citation>
    <scope>NUCLEOTIDE SEQUENCE [LARGE SCALE GENOMIC DNA]</scope>
    <source>
        <strain evidence="8">ATCC 38327</strain>
    </source>
</reference>
<dbReference type="OrthoDB" id="2131401at2759"/>
<dbReference type="Pfam" id="PF10190">
    <property type="entry name" value="Tmemb_170"/>
    <property type="match status" value="1"/>
</dbReference>
<keyword evidence="4 6" id="KW-1133">Transmembrane helix</keyword>
<dbReference type="PANTHER" id="PTHR22779:SF6">
    <property type="entry name" value="SD17342P"/>
    <property type="match status" value="1"/>
</dbReference>
<protein>
    <submittedName>
        <fullName evidence="7">Uncharacterized protein</fullName>
    </submittedName>
</protein>
<keyword evidence="8" id="KW-1185">Reference proteome</keyword>
<comment type="similarity">
    <text evidence="2">Belongs to the TMEM170 family.</text>
</comment>
<evidence type="ECO:0000256" key="3">
    <source>
        <dbReference type="ARBA" id="ARBA00022692"/>
    </source>
</evidence>
<dbReference type="VEuPathDB" id="FungiDB:AMAG_15550"/>
<dbReference type="PANTHER" id="PTHR22779">
    <property type="entry name" value="SD17342P"/>
    <property type="match status" value="1"/>
</dbReference>
<dbReference type="EMBL" id="GG745371">
    <property type="protein sequence ID" value="KNE71311.1"/>
    <property type="molecule type" value="Genomic_DNA"/>
</dbReference>
<proteinExistence type="inferred from homology"/>
<dbReference type="eggNOG" id="ENOG502S0YM">
    <property type="taxonomic scope" value="Eukaryota"/>
</dbReference>
<feature type="transmembrane region" description="Helical" evidence="6">
    <location>
        <begin position="81"/>
        <end position="106"/>
    </location>
</feature>
<dbReference type="AlphaFoldDB" id="A0A0L0T9B7"/>
<reference evidence="7 8" key="1">
    <citation type="submission" date="2009-11" db="EMBL/GenBank/DDBJ databases">
        <title>Annotation of Allomyces macrogynus ATCC 38327.</title>
        <authorList>
            <consortium name="The Broad Institute Genome Sequencing Platform"/>
            <person name="Russ C."/>
            <person name="Cuomo C."/>
            <person name="Burger G."/>
            <person name="Gray M.W."/>
            <person name="Holland P.W.H."/>
            <person name="King N."/>
            <person name="Lang F.B.F."/>
            <person name="Roger A.J."/>
            <person name="Ruiz-Trillo I."/>
            <person name="Young S.K."/>
            <person name="Zeng Q."/>
            <person name="Gargeya S."/>
            <person name="Fitzgerald M."/>
            <person name="Haas B."/>
            <person name="Abouelleil A."/>
            <person name="Alvarado L."/>
            <person name="Arachchi H.M."/>
            <person name="Berlin A."/>
            <person name="Chapman S.B."/>
            <person name="Gearin G."/>
            <person name="Goldberg J."/>
            <person name="Griggs A."/>
            <person name="Gujja S."/>
            <person name="Hansen M."/>
            <person name="Heiman D."/>
            <person name="Howarth C."/>
            <person name="Larimer J."/>
            <person name="Lui A."/>
            <person name="MacDonald P.J.P."/>
            <person name="McCowen C."/>
            <person name="Montmayeur A."/>
            <person name="Murphy C."/>
            <person name="Neiman D."/>
            <person name="Pearson M."/>
            <person name="Priest M."/>
            <person name="Roberts A."/>
            <person name="Saif S."/>
            <person name="Shea T."/>
            <person name="Sisk P."/>
            <person name="Stolte C."/>
            <person name="Sykes S."/>
            <person name="Wortman J."/>
            <person name="Nusbaum C."/>
            <person name="Birren B."/>
        </authorList>
    </citation>
    <scope>NUCLEOTIDE SEQUENCE [LARGE SCALE GENOMIC DNA]</scope>
    <source>
        <strain evidence="7 8">ATCC 38327</strain>
    </source>
</reference>